<accession>A0A5K3FS01</accession>
<protein>
    <submittedName>
        <fullName evidence="1">Secreted protein</fullName>
    </submittedName>
</protein>
<proteinExistence type="predicted"/>
<dbReference type="AlphaFoldDB" id="A0A5K3FS01"/>
<sequence length="73" mass="8467">MRLLHFLPRLMTCVPRLFTHEPQIQAAKSVLYCFNHTFSTDGTESQKSTMQDKNTFSGYIPLSMMSCFIGKFR</sequence>
<name>A0A5K3FS01_MESCO</name>
<dbReference type="WBParaSite" id="MCU_010066-RA">
    <property type="protein sequence ID" value="MCU_010066-RA"/>
    <property type="gene ID" value="MCU_010066"/>
</dbReference>
<organism evidence="1">
    <name type="scientific">Mesocestoides corti</name>
    <name type="common">Flatworm</name>
    <dbReference type="NCBI Taxonomy" id="53468"/>
    <lineage>
        <taxon>Eukaryota</taxon>
        <taxon>Metazoa</taxon>
        <taxon>Spiralia</taxon>
        <taxon>Lophotrochozoa</taxon>
        <taxon>Platyhelminthes</taxon>
        <taxon>Cestoda</taxon>
        <taxon>Eucestoda</taxon>
        <taxon>Cyclophyllidea</taxon>
        <taxon>Mesocestoididae</taxon>
        <taxon>Mesocestoides</taxon>
    </lineage>
</organism>
<evidence type="ECO:0000313" key="1">
    <source>
        <dbReference type="WBParaSite" id="MCU_010066-RA"/>
    </source>
</evidence>
<reference evidence="1" key="1">
    <citation type="submission" date="2019-11" db="UniProtKB">
        <authorList>
            <consortium name="WormBaseParasite"/>
        </authorList>
    </citation>
    <scope>IDENTIFICATION</scope>
</reference>